<proteinExistence type="predicted"/>
<reference evidence="1" key="1">
    <citation type="submission" date="2022-03" db="EMBL/GenBank/DDBJ databases">
        <title>Genomic analyses of argali, domestic sheep and their hybrids provide insights into chromosomal evolution, heterosis and genetic basis of agronomic traits.</title>
        <authorList>
            <person name="Li M."/>
        </authorList>
    </citation>
    <scope>NUCLEOTIDE SEQUENCE</scope>
    <source>
        <strain evidence="1">F1 hybrid</strain>
    </source>
</reference>
<evidence type="ECO:0000313" key="1">
    <source>
        <dbReference type="EMBL" id="KAI4560851.1"/>
    </source>
</evidence>
<name>A0ACB9U876_9CETA</name>
<organism evidence="1 2">
    <name type="scientific">Ovis ammon polii x Ovis aries</name>
    <dbReference type="NCBI Taxonomy" id="2918886"/>
    <lineage>
        <taxon>Eukaryota</taxon>
        <taxon>Metazoa</taxon>
        <taxon>Chordata</taxon>
        <taxon>Craniata</taxon>
        <taxon>Vertebrata</taxon>
        <taxon>Euteleostomi</taxon>
        <taxon>Mammalia</taxon>
        <taxon>Eutheria</taxon>
        <taxon>Laurasiatheria</taxon>
        <taxon>Artiodactyla</taxon>
        <taxon>Ruminantia</taxon>
        <taxon>Pecora</taxon>
        <taxon>Bovidae</taxon>
        <taxon>Caprinae</taxon>
        <taxon>Ovis</taxon>
    </lineage>
</organism>
<dbReference type="EMBL" id="CM043047">
    <property type="protein sequence ID" value="KAI4560851.1"/>
    <property type="molecule type" value="Genomic_DNA"/>
</dbReference>
<protein>
    <submittedName>
        <fullName evidence="1">Uncharacterized protein</fullName>
    </submittedName>
</protein>
<comment type="caution">
    <text evidence="1">The sequence shown here is derived from an EMBL/GenBank/DDBJ whole genome shotgun (WGS) entry which is preliminary data.</text>
</comment>
<sequence>MKVDCYKGVTGTIYEYGALTLNELNALQEELKPFGVVVLGFPCNQFGKQEPAKNSEILMGLKYVRPGGGFVPNFQLFEKGDVNGEKEQKVFTFLKVPACDHEQKELMKEKAALGTAQESSGSQLQTLEERPQWNLRGVCPIQEIDIETGNEYRNLKQGVSQEMKPYGNIAGKFENEMSQPARYEKTYEPEGKTGESSEYSREDEEPTCDENGAPDCEHGLAEMLSGDAVHLKGKQESTAFQLQSMVMQLKCESFGLHKFEEQGCTMWIVEGLCSLARDQTWTLSSDSMES</sequence>
<dbReference type="Proteomes" id="UP001057279">
    <property type="component" value="Linkage Group LG22"/>
</dbReference>
<evidence type="ECO:0000313" key="2">
    <source>
        <dbReference type="Proteomes" id="UP001057279"/>
    </source>
</evidence>
<gene>
    <name evidence="1" type="ORF">MJG53_017480</name>
</gene>
<accession>A0ACB9U876</accession>
<keyword evidence="2" id="KW-1185">Reference proteome</keyword>